<dbReference type="Gene3D" id="6.20.210.20">
    <property type="entry name" value="THAP domain"/>
    <property type="match status" value="1"/>
</dbReference>
<evidence type="ECO:0000256" key="5">
    <source>
        <dbReference type="ARBA" id="ARBA00022833"/>
    </source>
</evidence>
<evidence type="ECO:0000313" key="14">
    <source>
        <dbReference type="EMBL" id="CAG9815472.1"/>
    </source>
</evidence>
<dbReference type="SUPFAM" id="SSF57716">
    <property type="entry name" value="Glucocorticoid receptor-like (DNA-binding domain)"/>
    <property type="match status" value="1"/>
</dbReference>
<keyword evidence="10" id="KW-0539">Nucleus</keyword>
<evidence type="ECO:0000256" key="8">
    <source>
        <dbReference type="ARBA" id="ARBA00023125"/>
    </source>
</evidence>
<evidence type="ECO:0000259" key="13">
    <source>
        <dbReference type="PROSITE" id="PS50950"/>
    </source>
</evidence>
<keyword evidence="9" id="KW-0804">Transcription</keyword>
<dbReference type="PANTHER" id="PTHR46600:SF1">
    <property type="entry name" value="THAP DOMAIN-CONTAINING PROTEIN 1"/>
    <property type="match status" value="1"/>
</dbReference>
<keyword evidence="7" id="KW-0175">Coiled coil</keyword>
<dbReference type="GO" id="GO:0008270">
    <property type="term" value="F:zinc ion binding"/>
    <property type="evidence" value="ECO:0007669"/>
    <property type="project" value="UniProtKB-KW"/>
</dbReference>
<dbReference type="Pfam" id="PF05485">
    <property type="entry name" value="THAP"/>
    <property type="match status" value="1"/>
</dbReference>
<gene>
    <name evidence="14" type="ORF">PHAECO_LOCUS3215</name>
</gene>
<evidence type="ECO:0000256" key="9">
    <source>
        <dbReference type="ARBA" id="ARBA00023163"/>
    </source>
</evidence>
<dbReference type="GO" id="GO:0005654">
    <property type="term" value="C:nucleoplasm"/>
    <property type="evidence" value="ECO:0007669"/>
    <property type="project" value="UniProtKB-SubCell"/>
</dbReference>
<dbReference type="PROSITE" id="PS50950">
    <property type="entry name" value="ZF_THAP"/>
    <property type="match status" value="1"/>
</dbReference>
<sequence>MVRRCEVCKRQFDPSDQNTSFHRFPQNAELMKIWEKNIGNEIVSNEARICSDHFHISDIMFSAGGKRLSKRGAIPVFHHKKERVILEGSIEESRICTSQQNEGATQ</sequence>
<dbReference type="SMART" id="SM00980">
    <property type="entry name" value="THAP"/>
    <property type="match status" value="1"/>
</dbReference>
<keyword evidence="6" id="KW-0805">Transcription regulation</keyword>
<organism evidence="14 15">
    <name type="scientific">Phaedon cochleariae</name>
    <name type="common">Mustard beetle</name>
    <dbReference type="NCBI Taxonomy" id="80249"/>
    <lineage>
        <taxon>Eukaryota</taxon>
        <taxon>Metazoa</taxon>
        <taxon>Ecdysozoa</taxon>
        <taxon>Arthropoda</taxon>
        <taxon>Hexapoda</taxon>
        <taxon>Insecta</taxon>
        <taxon>Pterygota</taxon>
        <taxon>Neoptera</taxon>
        <taxon>Endopterygota</taxon>
        <taxon>Coleoptera</taxon>
        <taxon>Polyphaga</taxon>
        <taxon>Cucujiformia</taxon>
        <taxon>Chrysomeloidea</taxon>
        <taxon>Chrysomelidae</taxon>
        <taxon>Chrysomelinae</taxon>
        <taxon>Chrysomelini</taxon>
        <taxon>Phaedon</taxon>
    </lineage>
</organism>
<keyword evidence="8 12" id="KW-0238">DNA-binding</keyword>
<accession>A0A9N9WYJ7</accession>
<evidence type="ECO:0000256" key="10">
    <source>
        <dbReference type="ARBA" id="ARBA00023242"/>
    </source>
</evidence>
<dbReference type="Proteomes" id="UP001153737">
    <property type="component" value="Chromosome 12"/>
</dbReference>
<dbReference type="InterPro" id="IPR006612">
    <property type="entry name" value="THAP_Znf"/>
</dbReference>
<dbReference type="AlphaFoldDB" id="A0A9N9WYJ7"/>
<evidence type="ECO:0000256" key="1">
    <source>
        <dbReference type="ARBA" id="ARBA00004642"/>
    </source>
</evidence>
<reference evidence="14" key="2">
    <citation type="submission" date="2022-10" db="EMBL/GenBank/DDBJ databases">
        <authorList>
            <consortium name="ENA_rothamsted_submissions"/>
            <consortium name="culmorum"/>
            <person name="King R."/>
        </authorList>
    </citation>
    <scope>NUCLEOTIDE SEQUENCE</scope>
</reference>
<keyword evidence="3" id="KW-0479">Metal-binding</keyword>
<evidence type="ECO:0000256" key="6">
    <source>
        <dbReference type="ARBA" id="ARBA00023015"/>
    </source>
</evidence>
<evidence type="ECO:0000256" key="12">
    <source>
        <dbReference type="PROSITE-ProRule" id="PRU00309"/>
    </source>
</evidence>
<comment type="subcellular location">
    <subcellularLocation>
        <location evidence="1">Nucleus</location>
        <location evidence="1">Nucleoplasm</location>
    </subcellularLocation>
</comment>
<evidence type="ECO:0000256" key="11">
    <source>
        <dbReference type="ARBA" id="ARBA00023306"/>
    </source>
</evidence>
<dbReference type="GO" id="GO:0043565">
    <property type="term" value="F:sequence-specific DNA binding"/>
    <property type="evidence" value="ECO:0007669"/>
    <property type="project" value="InterPro"/>
</dbReference>
<comment type="similarity">
    <text evidence="2">Belongs to the THAP1 family.</text>
</comment>
<keyword evidence="11" id="KW-0131">Cell cycle</keyword>
<evidence type="ECO:0000313" key="15">
    <source>
        <dbReference type="Proteomes" id="UP001153737"/>
    </source>
</evidence>
<feature type="domain" description="THAP-type" evidence="13">
    <location>
        <begin position="1"/>
        <end position="78"/>
    </location>
</feature>
<keyword evidence="15" id="KW-1185">Reference proteome</keyword>
<evidence type="ECO:0000256" key="2">
    <source>
        <dbReference type="ARBA" id="ARBA00006177"/>
    </source>
</evidence>
<evidence type="ECO:0000256" key="4">
    <source>
        <dbReference type="ARBA" id="ARBA00022771"/>
    </source>
</evidence>
<reference evidence="14" key="1">
    <citation type="submission" date="2022-01" db="EMBL/GenBank/DDBJ databases">
        <authorList>
            <person name="King R."/>
        </authorList>
    </citation>
    <scope>NUCLEOTIDE SEQUENCE</scope>
</reference>
<dbReference type="InterPro" id="IPR026516">
    <property type="entry name" value="THAP1/10"/>
</dbReference>
<keyword evidence="4 12" id="KW-0863">Zinc-finger</keyword>
<evidence type="ECO:0000256" key="7">
    <source>
        <dbReference type="ARBA" id="ARBA00023054"/>
    </source>
</evidence>
<evidence type="ECO:0000256" key="3">
    <source>
        <dbReference type="ARBA" id="ARBA00022723"/>
    </source>
</evidence>
<dbReference type="EMBL" id="OU896718">
    <property type="protein sequence ID" value="CAG9815472.1"/>
    <property type="molecule type" value="Genomic_DNA"/>
</dbReference>
<dbReference type="OrthoDB" id="7331812at2759"/>
<keyword evidence="5" id="KW-0862">Zinc</keyword>
<dbReference type="PANTHER" id="PTHR46600">
    <property type="entry name" value="THAP DOMAIN-CONTAINING"/>
    <property type="match status" value="1"/>
</dbReference>
<name>A0A9N9WYJ7_PHACE</name>
<proteinExistence type="inferred from homology"/>
<dbReference type="SMART" id="SM00692">
    <property type="entry name" value="DM3"/>
    <property type="match status" value="1"/>
</dbReference>
<dbReference type="InterPro" id="IPR038441">
    <property type="entry name" value="THAP_Znf_sf"/>
</dbReference>
<protein>
    <recommendedName>
        <fullName evidence="13">THAP-type domain-containing protein</fullName>
    </recommendedName>
</protein>